<proteinExistence type="predicted"/>
<evidence type="ECO:0000313" key="1">
    <source>
        <dbReference type="EMBL" id="CAG8782141.1"/>
    </source>
</evidence>
<dbReference type="EMBL" id="CAJVPT010072730">
    <property type="protein sequence ID" value="CAG8782141.1"/>
    <property type="molecule type" value="Genomic_DNA"/>
</dbReference>
<keyword evidence="2" id="KW-1185">Reference proteome</keyword>
<dbReference type="Proteomes" id="UP000789525">
    <property type="component" value="Unassembled WGS sequence"/>
</dbReference>
<protein>
    <submittedName>
        <fullName evidence="1">4506_t:CDS:1</fullName>
    </submittedName>
</protein>
<feature type="non-terminal residue" evidence="1">
    <location>
        <position position="52"/>
    </location>
</feature>
<name>A0ACA9R9B6_9GLOM</name>
<organism evidence="1 2">
    <name type="scientific">Acaulospora colombiana</name>
    <dbReference type="NCBI Taxonomy" id="27376"/>
    <lineage>
        <taxon>Eukaryota</taxon>
        <taxon>Fungi</taxon>
        <taxon>Fungi incertae sedis</taxon>
        <taxon>Mucoromycota</taxon>
        <taxon>Glomeromycotina</taxon>
        <taxon>Glomeromycetes</taxon>
        <taxon>Diversisporales</taxon>
        <taxon>Acaulosporaceae</taxon>
        <taxon>Acaulospora</taxon>
    </lineage>
</organism>
<feature type="non-terminal residue" evidence="1">
    <location>
        <position position="1"/>
    </location>
</feature>
<reference evidence="1" key="1">
    <citation type="submission" date="2021-06" db="EMBL/GenBank/DDBJ databases">
        <authorList>
            <person name="Kallberg Y."/>
            <person name="Tangrot J."/>
            <person name="Rosling A."/>
        </authorList>
    </citation>
    <scope>NUCLEOTIDE SEQUENCE</scope>
    <source>
        <strain evidence="1">CL356</strain>
    </source>
</reference>
<sequence>QRRYYLAQANRELALLVARIKGSYNGLFHAFTKLISKNERHSSGGEAQLDPN</sequence>
<gene>
    <name evidence="1" type="ORF">ACOLOM_LOCUS14364</name>
</gene>
<evidence type="ECO:0000313" key="2">
    <source>
        <dbReference type="Proteomes" id="UP000789525"/>
    </source>
</evidence>
<comment type="caution">
    <text evidence="1">The sequence shown here is derived from an EMBL/GenBank/DDBJ whole genome shotgun (WGS) entry which is preliminary data.</text>
</comment>
<accession>A0ACA9R9B6</accession>